<accession>A0AA35G9T6</accession>
<dbReference type="RefSeq" id="WP_264842444.1">
    <property type="nucleotide sequence ID" value="NZ_AP025628.1"/>
</dbReference>
<evidence type="ECO:0000313" key="1">
    <source>
        <dbReference type="EMBL" id="BDG61818.1"/>
    </source>
</evidence>
<proteinExistence type="predicted"/>
<dbReference type="Proteomes" id="UP001163687">
    <property type="component" value="Chromosome"/>
</dbReference>
<evidence type="ECO:0008006" key="3">
    <source>
        <dbReference type="Google" id="ProtNLM"/>
    </source>
</evidence>
<dbReference type="KEGG" id="cmic:caldi_29080"/>
<gene>
    <name evidence="1" type="ORF">caldi_29080</name>
</gene>
<organism evidence="1 2">
    <name type="scientific">Caldinitratiruptor microaerophilus</name>
    <dbReference type="NCBI Taxonomy" id="671077"/>
    <lineage>
        <taxon>Bacteria</taxon>
        <taxon>Bacillati</taxon>
        <taxon>Bacillota</taxon>
        <taxon>Clostridia</taxon>
        <taxon>Eubacteriales</taxon>
        <taxon>Symbiobacteriaceae</taxon>
        <taxon>Caldinitratiruptor</taxon>
    </lineage>
</organism>
<reference evidence="1" key="1">
    <citation type="submission" date="2022-03" db="EMBL/GenBank/DDBJ databases">
        <title>Complete genome sequence of Caldinitratiruptor microaerophilus.</title>
        <authorList>
            <person name="Mukaiyama R."/>
            <person name="Nishiyama T."/>
            <person name="Ueda K."/>
        </authorList>
    </citation>
    <scope>NUCLEOTIDE SEQUENCE</scope>
    <source>
        <strain evidence="1">JCM 16183</strain>
    </source>
</reference>
<keyword evidence="2" id="KW-1185">Reference proteome</keyword>
<evidence type="ECO:0000313" key="2">
    <source>
        <dbReference type="Proteomes" id="UP001163687"/>
    </source>
</evidence>
<dbReference type="AlphaFoldDB" id="A0AA35G9T6"/>
<sequence>MDWPRARAILLVTFTLVNLLLGVRLWASGRRQPGADPGLASLQLSEVRARLAEQGFRLTARLEAHPPVRPLLRLSPPDPRSVEAVAARLASPGPGTARAEAGGVVVYRPALPWGRAPRPGDRGAREAAEAFLRATGLASFVDLAPSRVRTPEPGLAEVEFVPLRSGFPVYSGWVRVSVGPAGVVEARAFLPGLDDLRGDPKGVIAPTEALLRLAGQLAAGSAGRGADGTVTFTDVRLGYYAPRPPGARAWDAVAVWRVLTDGGDAYYVNAFTGELMTAQEAAS</sequence>
<name>A0AA35G9T6_9FIRM</name>
<protein>
    <recommendedName>
        <fullName evidence="3">Regulatory protein YycH-like domain-containing protein</fullName>
    </recommendedName>
</protein>
<dbReference type="EMBL" id="AP025628">
    <property type="protein sequence ID" value="BDG61818.1"/>
    <property type="molecule type" value="Genomic_DNA"/>
</dbReference>